<feature type="compositionally biased region" description="Basic and acidic residues" evidence="1">
    <location>
        <begin position="174"/>
        <end position="204"/>
    </location>
</feature>
<dbReference type="AlphaFoldDB" id="B0DTH6"/>
<protein>
    <submittedName>
        <fullName evidence="2">Predicted protein</fullName>
    </submittedName>
</protein>
<keyword evidence="3" id="KW-1185">Reference proteome</keyword>
<evidence type="ECO:0000313" key="3">
    <source>
        <dbReference type="Proteomes" id="UP000001194"/>
    </source>
</evidence>
<gene>
    <name evidence="2" type="ORF">LACBIDRAFT_310028</name>
</gene>
<dbReference type="OrthoDB" id="3239894at2759"/>
<dbReference type="HOGENOM" id="CLU_903450_0_0_1"/>
<dbReference type="GeneID" id="6082853"/>
<sequence>METTREEFVKAWAARWCEFVRLLYFDIVRMIIIDPMHNLLLGLVKTHFYHIWVQAKILRKTKELCALHHILSEFSIPAHLGCLPSLMGIPAGGSLTADQWLLMATIIAPIAMSQQPHLSWSYLNGSQIPQIWHDYMQEPDAAHQQWAASNKARIDKKNRAAELKKQKATAKKQANAEKKKNHQEMVQRKQNRRPDPSRQPVDKQNKRKRQTDYCQELITLYGPDVMWPNHHYAMHTAECVRDFGPMHGFWTFLFERLNKILKSYKTNNHSGGELEVTFFREFHRTILTS</sequence>
<name>B0DTH6_LACBS</name>
<organism evidence="3">
    <name type="scientific">Laccaria bicolor (strain S238N-H82 / ATCC MYA-4686)</name>
    <name type="common">Bicoloured deceiver</name>
    <name type="synonym">Laccaria laccata var. bicolor</name>
    <dbReference type="NCBI Taxonomy" id="486041"/>
    <lineage>
        <taxon>Eukaryota</taxon>
        <taxon>Fungi</taxon>
        <taxon>Dikarya</taxon>
        <taxon>Basidiomycota</taxon>
        <taxon>Agaricomycotina</taxon>
        <taxon>Agaricomycetes</taxon>
        <taxon>Agaricomycetidae</taxon>
        <taxon>Agaricales</taxon>
        <taxon>Agaricineae</taxon>
        <taxon>Hydnangiaceae</taxon>
        <taxon>Laccaria</taxon>
    </lineage>
</organism>
<dbReference type="PANTHER" id="PTHR46579:SF2">
    <property type="entry name" value="C2H2-TYPE DOMAIN-CONTAINING PROTEIN"/>
    <property type="match status" value="1"/>
</dbReference>
<dbReference type="RefSeq" id="XP_001887270.1">
    <property type="nucleotide sequence ID" value="XM_001887235.1"/>
</dbReference>
<proteinExistence type="predicted"/>
<dbReference type="KEGG" id="lbc:LACBIDRAFT_310028"/>
<dbReference type="InParanoid" id="B0DTH6"/>
<evidence type="ECO:0000313" key="2">
    <source>
        <dbReference type="EMBL" id="EDR02113.1"/>
    </source>
</evidence>
<accession>B0DTH6</accession>
<dbReference type="EMBL" id="DS547133">
    <property type="protein sequence ID" value="EDR02113.1"/>
    <property type="molecule type" value="Genomic_DNA"/>
</dbReference>
<feature type="region of interest" description="Disordered" evidence="1">
    <location>
        <begin position="160"/>
        <end position="210"/>
    </location>
</feature>
<dbReference type="Proteomes" id="UP000001194">
    <property type="component" value="Unassembled WGS sequence"/>
</dbReference>
<evidence type="ECO:0000256" key="1">
    <source>
        <dbReference type="SAM" id="MobiDB-lite"/>
    </source>
</evidence>
<dbReference type="PANTHER" id="PTHR46579">
    <property type="entry name" value="F5/8 TYPE C DOMAIN-CONTAINING PROTEIN-RELATED"/>
    <property type="match status" value="1"/>
</dbReference>
<reference evidence="2 3" key="1">
    <citation type="journal article" date="2008" name="Nature">
        <title>The genome of Laccaria bicolor provides insights into mycorrhizal symbiosis.</title>
        <authorList>
            <person name="Martin F."/>
            <person name="Aerts A."/>
            <person name="Ahren D."/>
            <person name="Brun A."/>
            <person name="Danchin E.G.J."/>
            <person name="Duchaussoy F."/>
            <person name="Gibon J."/>
            <person name="Kohler A."/>
            <person name="Lindquist E."/>
            <person name="Pereda V."/>
            <person name="Salamov A."/>
            <person name="Shapiro H.J."/>
            <person name="Wuyts J."/>
            <person name="Blaudez D."/>
            <person name="Buee M."/>
            <person name="Brokstein P."/>
            <person name="Canbaeck B."/>
            <person name="Cohen D."/>
            <person name="Courty P.E."/>
            <person name="Coutinho P.M."/>
            <person name="Delaruelle C."/>
            <person name="Detter J.C."/>
            <person name="Deveau A."/>
            <person name="DiFazio S."/>
            <person name="Duplessis S."/>
            <person name="Fraissinet-Tachet L."/>
            <person name="Lucic E."/>
            <person name="Frey-Klett P."/>
            <person name="Fourrey C."/>
            <person name="Feussner I."/>
            <person name="Gay G."/>
            <person name="Grimwood J."/>
            <person name="Hoegger P.J."/>
            <person name="Jain P."/>
            <person name="Kilaru S."/>
            <person name="Labbe J."/>
            <person name="Lin Y.C."/>
            <person name="Legue V."/>
            <person name="Le Tacon F."/>
            <person name="Marmeisse R."/>
            <person name="Melayah D."/>
            <person name="Montanini B."/>
            <person name="Muratet M."/>
            <person name="Nehls U."/>
            <person name="Niculita-Hirzel H."/>
            <person name="Oudot-Le Secq M.P."/>
            <person name="Peter M."/>
            <person name="Quesneville H."/>
            <person name="Rajashekar B."/>
            <person name="Reich M."/>
            <person name="Rouhier N."/>
            <person name="Schmutz J."/>
            <person name="Yin T."/>
            <person name="Chalot M."/>
            <person name="Henrissat B."/>
            <person name="Kuees U."/>
            <person name="Lucas S."/>
            <person name="Van de Peer Y."/>
            <person name="Podila G.K."/>
            <person name="Polle A."/>
            <person name="Pukkila P.J."/>
            <person name="Richardson P.M."/>
            <person name="Rouze P."/>
            <person name="Sanders I.R."/>
            <person name="Stajich J.E."/>
            <person name="Tunlid A."/>
            <person name="Tuskan G."/>
            <person name="Grigoriev I.V."/>
        </authorList>
    </citation>
    <scope>NUCLEOTIDE SEQUENCE [LARGE SCALE GENOMIC DNA]</scope>
    <source>
        <strain evidence="3">S238N-H82 / ATCC MYA-4686</strain>
    </source>
</reference>